<protein>
    <submittedName>
        <fullName evidence="7">Metallophosphoesterase</fullName>
    </submittedName>
</protein>
<evidence type="ECO:0000256" key="1">
    <source>
        <dbReference type="ARBA" id="ARBA00022723"/>
    </source>
</evidence>
<gene>
    <name evidence="7" type="ORF">HAP41_0000042985</name>
</gene>
<dbReference type="GO" id="GO:0046872">
    <property type="term" value="F:metal ion binding"/>
    <property type="evidence" value="ECO:0007669"/>
    <property type="project" value="UniProtKB-KW"/>
</dbReference>
<evidence type="ECO:0000259" key="6">
    <source>
        <dbReference type="Pfam" id="PF00149"/>
    </source>
</evidence>
<proteinExistence type="inferred from homology"/>
<organism evidence="7 8">
    <name type="scientific">Bradyrhizobium barranii subsp. apii</name>
    <dbReference type="NCBI Taxonomy" id="2819348"/>
    <lineage>
        <taxon>Bacteria</taxon>
        <taxon>Pseudomonadati</taxon>
        <taxon>Pseudomonadota</taxon>
        <taxon>Alphaproteobacteria</taxon>
        <taxon>Hyphomicrobiales</taxon>
        <taxon>Nitrobacteraceae</taxon>
        <taxon>Bradyrhizobium</taxon>
        <taxon>Bradyrhizobium barranii</taxon>
    </lineage>
</organism>
<dbReference type="SUPFAM" id="SSF56300">
    <property type="entry name" value="Metallo-dependent phosphatases"/>
    <property type="match status" value="1"/>
</dbReference>
<keyword evidence="2" id="KW-0378">Hydrolase</keyword>
<dbReference type="InterPro" id="IPR050884">
    <property type="entry name" value="CNP_phosphodiesterase-III"/>
</dbReference>
<evidence type="ECO:0000256" key="5">
    <source>
        <dbReference type="SAM" id="MobiDB-lite"/>
    </source>
</evidence>
<dbReference type="EMBL" id="CP096255">
    <property type="protein sequence ID" value="UPT86914.1"/>
    <property type="molecule type" value="Genomic_DNA"/>
</dbReference>
<dbReference type="RefSeq" id="WP_166075908.1">
    <property type="nucleotide sequence ID" value="NZ_CP096255.1"/>
</dbReference>
<comment type="similarity">
    <text evidence="4">Belongs to the cyclic nucleotide phosphodiesterase class-III family.</text>
</comment>
<dbReference type="AlphaFoldDB" id="A0A8T5V725"/>
<reference evidence="7" key="2">
    <citation type="submission" date="2022-04" db="EMBL/GenBank/DDBJ databases">
        <authorList>
            <person name="Bromfield E.S.P."/>
            <person name="Cloutier S."/>
        </authorList>
    </citation>
    <scope>NUCLEOTIDE SEQUENCE</scope>
    <source>
        <strain evidence="7">1S5</strain>
    </source>
</reference>
<evidence type="ECO:0000256" key="2">
    <source>
        <dbReference type="ARBA" id="ARBA00022801"/>
    </source>
</evidence>
<feature type="domain" description="Calcineurin-like phosphoesterase" evidence="6">
    <location>
        <begin position="3"/>
        <end position="138"/>
    </location>
</feature>
<keyword evidence="3" id="KW-0408">Iron</keyword>
<dbReference type="GO" id="GO:0016787">
    <property type="term" value="F:hydrolase activity"/>
    <property type="evidence" value="ECO:0007669"/>
    <property type="project" value="UniProtKB-KW"/>
</dbReference>
<feature type="region of interest" description="Disordered" evidence="5">
    <location>
        <begin position="790"/>
        <end position="815"/>
    </location>
</feature>
<dbReference type="Proteomes" id="UP000551709">
    <property type="component" value="Chromosome"/>
</dbReference>
<dbReference type="PANTHER" id="PTHR42988:SF2">
    <property type="entry name" value="CYCLIC NUCLEOTIDE PHOSPHODIESTERASE CBUA0032-RELATED"/>
    <property type="match status" value="1"/>
</dbReference>
<dbReference type="PANTHER" id="PTHR42988">
    <property type="entry name" value="PHOSPHOHYDROLASE"/>
    <property type="match status" value="1"/>
</dbReference>
<evidence type="ECO:0000256" key="3">
    <source>
        <dbReference type="ARBA" id="ARBA00023004"/>
    </source>
</evidence>
<sequence length="846" mass="94962">MARIAHISDIHFGSTFDVDIWKRIRTEIIGFGPKTIIASGDFVDHPAPLLLLAAKSELEDLCKECGPGTEFFVVPGNHDLLDFGNIIHPFSRKWFDRVMFHETANLRSKLQSGLSFRLGLNNETLRWTKLPRLRRMRPRNWLWVETWTDKCDGRVQSCDYRRARRQWPTRSIHDQTLITCLDSNNPLLRQFTFATGAIGGGQIDRIDTSDVLDACPCCGARENGPAANGGKLLKIAVLHHHPMPIALRDKSVVRRGKEAKLEPFLILKNGGDLIHELQRQRFDLILHGHKHLQQFARVELRADDAKGHPVLVLAGGSTAKQDESPSDNTLRSIETEPNGRLTIQTFLEGVRHPDRKYREPIDMLKRRAFARSVERTMIAADEWISELEIDEVGHLRSLDKTSQLRVLDNAMVLPGIVSHVTLAPHDTRLDVQVEEGSDAVSLCWRDDNKTNYALDAPDLPADCFYWVNFQEPLRNGSQPLTFALREAAANSIAMSLWEVEQRSRGQGYSLSNPDYGFEEVGSHISYPVEKLTMRVTFPPQLDGITPRPRCRRHPAIPDFPLEYLPEHRARRRQPPVQYVPDNDLAKEEARELTYKTESRTWVLEIDHPIPGCTYSLQWSVPDPRAHKRICARTVAYRKMLARLLDGSCEPNIVTKCQSRFDQLARILMARFKVGFDQGERQTAFLMLYDSDQIRLRPALTNGPIPADKTYDVPLGGGVAGAAFLQRQIIAWKNDPKSKSLIRPASSGALNSKWVLALPVFHQGGPDATGGELDTEPGAVLGVITLGSDNEASNISDCEPNESDENDTSGEEIGQEAQKLAQQCVFDMLQIIGQAGGHADPVVPTVP</sequence>
<dbReference type="InterPro" id="IPR029016">
    <property type="entry name" value="GAF-like_dom_sf"/>
</dbReference>
<dbReference type="Pfam" id="PF00149">
    <property type="entry name" value="Metallophos"/>
    <property type="match status" value="1"/>
</dbReference>
<dbReference type="InterPro" id="IPR004843">
    <property type="entry name" value="Calcineurin-like_PHP"/>
</dbReference>
<dbReference type="Gene3D" id="3.60.21.10">
    <property type="match status" value="1"/>
</dbReference>
<evidence type="ECO:0000313" key="8">
    <source>
        <dbReference type="Proteomes" id="UP000551709"/>
    </source>
</evidence>
<accession>A0A8T5V725</accession>
<evidence type="ECO:0000256" key="4">
    <source>
        <dbReference type="ARBA" id="ARBA00025742"/>
    </source>
</evidence>
<evidence type="ECO:0000313" key="7">
    <source>
        <dbReference type="EMBL" id="UPT86914.1"/>
    </source>
</evidence>
<keyword evidence="1" id="KW-0479">Metal-binding</keyword>
<reference evidence="7" key="1">
    <citation type="journal article" date="2017" name="Syst. Appl. Microbiol.">
        <title>Soybeans inoculated with root zone soils of Canadian native legumes harbour diverse and novel Bradyrhizobium spp. that possess agricultural potential.</title>
        <authorList>
            <person name="Bromfield E.S.P."/>
            <person name="Cloutier S."/>
            <person name="Tambong J.T."/>
            <person name="Tran Thi T.V."/>
        </authorList>
    </citation>
    <scope>NUCLEOTIDE SEQUENCE</scope>
    <source>
        <strain evidence="7">1S5</strain>
    </source>
</reference>
<name>A0A8T5V725_9BRAD</name>
<dbReference type="Gene3D" id="3.30.450.40">
    <property type="match status" value="1"/>
</dbReference>
<feature type="compositionally biased region" description="Acidic residues" evidence="5">
    <location>
        <begin position="798"/>
        <end position="813"/>
    </location>
</feature>
<dbReference type="InterPro" id="IPR029052">
    <property type="entry name" value="Metallo-depent_PP-like"/>
</dbReference>